<reference evidence="2" key="2">
    <citation type="journal article" date="2021" name="PeerJ">
        <title>Extensive microbial diversity within the chicken gut microbiome revealed by metagenomics and culture.</title>
        <authorList>
            <person name="Gilroy R."/>
            <person name="Ravi A."/>
            <person name="Getino M."/>
            <person name="Pursley I."/>
            <person name="Horton D.L."/>
            <person name="Alikhan N.F."/>
            <person name="Baker D."/>
            <person name="Gharbi K."/>
            <person name="Hall N."/>
            <person name="Watson M."/>
            <person name="Adriaenssens E.M."/>
            <person name="Foster-Nyarko E."/>
            <person name="Jarju S."/>
            <person name="Secka A."/>
            <person name="Antonio M."/>
            <person name="Oren A."/>
            <person name="Chaudhuri R.R."/>
            <person name="La Ragione R."/>
            <person name="Hildebrand F."/>
            <person name="Pallen M.J."/>
        </authorList>
    </citation>
    <scope>NUCLEOTIDE SEQUENCE</scope>
    <source>
        <strain evidence="2">B3-4054</strain>
    </source>
</reference>
<proteinExistence type="predicted"/>
<feature type="domain" description="6-hydroxymethylpterin diphosphokinase MptE-like" evidence="1">
    <location>
        <begin position="183"/>
        <end position="360"/>
    </location>
</feature>
<dbReference type="PANTHER" id="PTHR41786">
    <property type="entry name" value="MOTILITY ACCESSORY FACTOR MAF"/>
    <property type="match status" value="1"/>
</dbReference>
<evidence type="ECO:0000313" key="3">
    <source>
        <dbReference type="Proteomes" id="UP000823616"/>
    </source>
</evidence>
<dbReference type="Proteomes" id="UP000823616">
    <property type="component" value="Unassembled WGS sequence"/>
</dbReference>
<dbReference type="AlphaFoldDB" id="A0A9D9EV46"/>
<evidence type="ECO:0000313" key="2">
    <source>
        <dbReference type="EMBL" id="MBO8450984.1"/>
    </source>
</evidence>
<reference evidence="2" key="1">
    <citation type="submission" date="2020-10" db="EMBL/GenBank/DDBJ databases">
        <authorList>
            <person name="Gilroy R."/>
        </authorList>
    </citation>
    <scope>NUCLEOTIDE SEQUENCE</scope>
    <source>
        <strain evidence="2">B3-4054</strain>
    </source>
</reference>
<dbReference type="PANTHER" id="PTHR41786:SF1">
    <property type="entry name" value="6-HYDROXYMETHYLPTERIN DIPHOSPHOKINASE MPTE-LIKE DOMAIN-CONTAINING PROTEIN"/>
    <property type="match status" value="1"/>
</dbReference>
<protein>
    <submittedName>
        <fullName evidence="2">DUF115 domain-containing protein</fullName>
    </submittedName>
</protein>
<sequence length="560" mass="61253">MGEPADKISPPVLADTGNGFSVFYRNRFLYSRRFPAKHPEETAAAADILPGTLVLLFSPLLGYGVRTLLQHVPDGVFVLAVEHDAALFHLSRDFFSRTGLDAGENKCFRLIFAPEPETVTHFLDEGLSGHPPFRRCIRLDLSGGAALYAGFYRQAEFLAAEYVSVFWKNRATLIRLGRKYAENIFKNCGELAAGIPDAILLQAGAVRKPLVVAGAGPSLGMATGFLRENRKGLFLLAVEAAVPALQAAGIRPDLIITVEAQIWINRAFCGNYPDCRFPADIPVLADFTSRPQKRGKKKHTSFFLTPYTRAEFLRRLASKKTACMEIPPLGSVGLAALEAAGKLRANITLPVFFTGLDFSWGSGFSHAEGTPQVRECRIRADRLSPLEEKRAEAAFAGVRTGTQNGGIFSNEAMRGYAKLCAARFAGKGFFRLGEGGLPDGFPSAAFSAAAQEIRKHPPAGNPESGPAPESGAENGIRRRAADFLQEEEQRLLNLRAILTGADKTADNAGLSRLLQEADYLYLHFPDYTGAESVSLRRDFLNRVRVELEFFLKIIRTARGR</sequence>
<comment type="caution">
    <text evidence="2">The sequence shown here is derived from an EMBL/GenBank/DDBJ whole genome shotgun (WGS) entry which is preliminary data.</text>
</comment>
<dbReference type="InterPro" id="IPR002826">
    <property type="entry name" value="MptE-like"/>
</dbReference>
<organism evidence="2 3">
    <name type="scientific">Candidatus Avitreponema avistercoris</name>
    <dbReference type="NCBI Taxonomy" id="2840705"/>
    <lineage>
        <taxon>Bacteria</taxon>
        <taxon>Pseudomonadati</taxon>
        <taxon>Spirochaetota</taxon>
        <taxon>Spirochaetia</taxon>
        <taxon>Spirochaetales</taxon>
        <taxon>Candidatus Avitreponema</taxon>
    </lineage>
</organism>
<dbReference type="EMBL" id="JADIMS010000144">
    <property type="protein sequence ID" value="MBO8450984.1"/>
    <property type="molecule type" value="Genomic_DNA"/>
</dbReference>
<name>A0A9D9EV46_9SPIR</name>
<gene>
    <name evidence="2" type="ORF">IAA96_07770</name>
</gene>
<evidence type="ECO:0000259" key="1">
    <source>
        <dbReference type="Pfam" id="PF01973"/>
    </source>
</evidence>
<accession>A0A9D9EV46</accession>
<dbReference type="Pfam" id="PF01973">
    <property type="entry name" value="MptE-like"/>
    <property type="match status" value="1"/>
</dbReference>